<evidence type="ECO:0000313" key="2">
    <source>
        <dbReference type="EMBL" id="MBE9399563.1"/>
    </source>
</evidence>
<dbReference type="Pfam" id="PF11191">
    <property type="entry name" value="DUF2782"/>
    <property type="match status" value="1"/>
</dbReference>
<organism evidence="2 3">
    <name type="scientific">Pontibacterium sinense</name>
    <dbReference type="NCBI Taxonomy" id="2781979"/>
    <lineage>
        <taxon>Bacteria</taxon>
        <taxon>Pseudomonadati</taxon>
        <taxon>Pseudomonadota</taxon>
        <taxon>Gammaproteobacteria</taxon>
        <taxon>Oceanospirillales</taxon>
        <taxon>Oceanospirillaceae</taxon>
        <taxon>Pontibacterium</taxon>
    </lineage>
</organism>
<keyword evidence="1" id="KW-0732">Signal</keyword>
<comment type="caution">
    <text evidence="2">The sequence shown here is derived from an EMBL/GenBank/DDBJ whole genome shotgun (WGS) entry which is preliminary data.</text>
</comment>
<reference evidence="2" key="1">
    <citation type="submission" date="2020-10" db="EMBL/GenBank/DDBJ databases">
        <title>Bacterium isolated from coastal waters sediment.</title>
        <authorList>
            <person name="Chen R.-J."/>
            <person name="Lu D.-C."/>
            <person name="Zhu K.-L."/>
            <person name="Du Z.-J."/>
        </authorList>
    </citation>
    <scope>NUCLEOTIDE SEQUENCE</scope>
    <source>
        <strain evidence="2">N1Y112</strain>
    </source>
</reference>
<protein>
    <submittedName>
        <fullName evidence="2">DUF2782 domain-containing protein</fullName>
    </submittedName>
</protein>
<feature type="chain" id="PRO_5035203862" evidence="1">
    <location>
        <begin position="19"/>
        <end position="91"/>
    </location>
</feature>
<dbReference type="EMBL" id="JADEYS010000030">
    <property type="protein sequence ID" value="MBE9399563.1"/>
    <property type="molecule type" value="Genomic_DNA"/>
</dbReference>
<feature type="signal peptide" evidence="1">
    <location>
        <begin position="1"/>
        <end position="18"/>
    </location>
</feature>
<keyword evidence="3" id="KW-1185">Reference proteome</keyword>
<dbReference type="Gene3D" id="2.20.130.30">
    <property type="entry name" value="Protein of unknown function DUF2782"/>
    <property type="match status" value="1"/>
</dbReference>
<sequence>MKRLLLTALLLIAPLAQAESLPQFDENEPEVTIRHGEGSTFYEYRINGELREIKVVPESGKPYYLVPADGDEFIRADQSQLLIPKWILFRW</sequence>
<dbReference type="RefSeq" id="WP_193955258.1">
    <property type="nucleotide sequence ID" value="NZ_JADEYS010000030.1"/>
</dbReference>
<dbReference type="InterPro" id="IPR021357">
    <property type="entry name" value="DUF2782"/>
</dbReference>
<gene>
    <name evidence="2" type="ORF">IOQ59_20060</name>
</gene>
<name>A0A8J7FK69_9GAMM</name>
<dbReference type="Proteomes" id="UP000640333">
    <property type="component" value="Unassembled WGS sequence"/>
</dbReference>
<accession>A0A8J7FK69</accession>
<proteinExistence type="predicted"/>
<evidence type="ECO:0000313" key="3">
    <source>
        <dbReference type="Proteomes" id="UP000640333"/>
    </source>
</evidence>
<evidence type="ECO:0000256" key="1">
    <source>
        <dbReference type="SAM" id="SignalP"/>
    </source>
</evidence>
<dbReference type="AlphaFoldDB" id="A0A8J7FK69"/>